<gene>
    <name evidence="10" type="primary">gyrA</name>
    <name evidence="10" type="ORF">GHK86_07565</name>
</gene>
<dbReference type="Proteomes" id="UP000437736">
    <property type="component" value="Unassembled WGS sequence"/>
</dbReference>
<organism evidence="10 11">
    <name type="scientific">Acidiferrimicrobium australe</name>
    <dbReference type="NCBI Taxonomy" id="2664430"/>
    <lineage>
        <taxon>Bacteria</taxon>
        <taxon>Bacillati</taxon>
        <taxon>Actinomycetota</taxon>
        <taxon>Acidimicrobiia</taxon>
        <taxon>Acidimicrobiales</taxon>
        <taxon>Acidimicrobiaceae</taxon>
        <taxon>Acidiferrimicrobium</taxon>
    </lineage>
</organism>
<dbReference type="Gene3D" id="3.30.1360.40">
    <property type="match status" value="1"/>
</dbReference>
<dbReference type="InterPro" id="IPR006691">
    <property type="entry name" value="GyrA/parC_rep"/>
</dbReference>
<dbReference type="Pfam" id="PF00521">
    <property type="entry name" value="DNA_topoisoIV"/>
    <property type="match status" value="1"/>
</dbReference>
<comment type="similarity">
    <text evidence="2">Belongs to the type II topoisomerase GyrA/ParC subunit family.</text>
</comment>
<evidence type="ECO:0000259" key="9">
    <source>
        <dbReference type="PROSITE" id="PS52040"/>
    </source>
</evidence>
<dbReference type="InterPro" id="IPR050220">
    <property type="entry name" value="Type_II_DNA_Topoisomerases"/>
</dbReference>
<evidence type="ECO:0000256" key="4">
    <source>
        <dbReference type="ARBA" id="ARBA00023029"/>
    </source>
</evidence>
<evidence type="ECO:0000256" key="3">
    <source>
        <dbReference type="ARBA" id="ARBA00012895"/>
    </source>
</evidence>
<dbReference type="SMART" id="SM00434">
    <property type="entry name" value="TOP4c"/>
    <property type="match status" value="1"/>
</dbReference>
<dbReference type="InterPro" id="IPR013760">
    <property type="entry name" value="Topo_IIA-like_dom_sf"/>
</dbReference>
<feature type="region of interest" description="Disordered" evidence="8">
    <location>
        <begin position="1"/>
        <end position="28"/>
    </location>
</feature>
<keyword evidence="11" id="KW-1185">Reference proteome</keyword>
<dbReference type="Pfam" id="PF03989">
    <property type="entry name" value="DNA_gyraseA_C"/>
    <property type="match status" value="6"/>
</dbReference>
<accession>A0ABW9QRV5</accession>
<reference evidence="10 11" key="1">
    <citation type="submission" date="2019-11" db="EMBL/GenBank/DDBJ databases">
        <title>Acidiferrimicrobium australis gen. nov., sp. nov., an acidophilic and obligately heterotrophic, member of the Actinobacteria that catalyses dissimilatory oxido- reduction of iron isolated from metal-rich acidic water in Chile.</title>
        <authorList>
            <person name="Gonzalez D."/>
            <person name="Huber K."/>
            <person name="Hedrich S."/>
            <person name="Rojas-Villalobos C."/>
            <person name="Quatrini R."/>
            <person name="Dinamarca M.A."/>
            <person name="Schwarz A."/>
            <person name="Canales C."/>
            <person name="Nancucheo I."/>
        </authorList>
    </citation>
    <scope>NUCLEOTIDE SEQUENCE [LARGE SCALE GENOMIC DNA]</scope>
    <source>
        <strain evidence="10 11">USS-CCA1</strain>
    </source>
</reference>
<comment type="caution">
    <text evidence="10">The sequence shown here is derived from an EMBL/GenBank/DDBJ whole genome shotgun (WGS) entry which is preliminary data.</text>
</comment>
<feature type="active site" description="O-(5'-phospho-DNA)-tyrosine intermediate" evidence="7">
    <location>
        <position position="140"/>
    </location>
</feature>
<evidence type="ECO:0000256" key="1">
    <source>
        <dbReference type="ARBA" id="ARBA00000185"/>
    </source>
</evidence>
<dbReference type="Gene3D" id="1.10.268.10">
    <property type="entry name" value="Topoisomerase, domain 3"/>
    <property type="match status" value="1"/>
</dbReference>
<keyword evidence="4 7" id="KW-0799">Topoisomerase</keyword>
<dbReference type="NCBIfam" id="TIGR01063">
    <property type="entry name" value="gyrA"/>
    <property type="match status" value="1"/>
</dbReference>
<protein>
    <recommendedName>
        <fullName evidence="3">DNA topoisomerase (ATP-hydrolyzing)</fullName>
        <ecNumber evidence="3">5.6.2.2</ecNumber>
    </recommendedName>
</protein>
<name>A0ABW9QRV5_9ACTN</name>
<dbReference type="EC" id="5.6.2.2" evidence="3"/>
<dbReference type="InterPro" id="IPR013757">
    <property type="entry name" value="Topo_IIA_A_a_sf"/>
</dbReference>
<dbReference type="InterPro" id="IPR002205">
    <property type="entry name" value="Topo_IIA_dom_A"/>
</dbReference>
<feature type="domain" description="Topo IIA-type catalytic" evidence="9">
    <location>
        <begin position="53"/>
        <end position="516"/>
    </location>
</feature>
<evidence type="ECO:0000256" key="2">
    <source>
        <dbReference type="ARBA" id="ARBA00008263"/>
    </source>
</evidence>
<evidence type="ECO:0000256" key="5">
    <source>
        <dbReference type="ARBA" id="ARBA00023125"/>
    </source>
</evidence>
<evidence type="ECO:0000256" key="7">
    <source>
        <dbReference type="PROSITE-ProRule" id="PRU01384"/>
    </source>
</evidence>
<dbReference type="CDD" id="cd00187">
    <property type="entry name" value="TOP4c"/>
    <property type="match status" value="1"/>
</dbReference>
<dbReference type="InterPro" id="IPR013758">
    <property type="entry name" value="Topo_IIA_A/C_ab"/>
</dbReference>
<dbReference type="InterPro" id="IPR035516">
    <property type="entry name" value="Gyrase/topoIV_suA_C"/>
</dbReference>
<dbReference type="Gene3D" id="3.90.199.10">
    <property type="entry name" value="Topoisomerase II, domain 5"/>
    <property type="match status" value="1"/>
</dbReference>
<dbReference type="EMBL" id="WJHE01000335">
    <property type="protein sequence ID" value="MST32579.1"/>
    <property type="molecule type" value="Genomic_DNA"/>
</dbReference>
<evidence type="ECO:0000256" key="8">
    <source>
        <dbReference type="SAM" id="MobiDB-lite"/>
    </source>
</evidence>
<dbReference type="PANTHER" id="PTHR43493:SF5">
    <property type="entry name" value="DNA GYRASE SUBUNIT A, CHLOROPLASTIC_MITOCHONDRIAL"/>
    <property type="match status" value="1"/>
</dbReference>
<keyword evidence="5 7" id="KW-0238">DNA-binding</keyword>
<evidence type="ECO:0000313" key="11">
    <source>
        <dbReference type="Proteomes" id="UP000437736"/>
    </source>
</evidence>
<dbReference type="SUPFAM" id="SSF101904">
    <property type="entry name" value="GyrA/ParC C-terminal domain-like"/>
    <property type="match status" value="1"/>
</dbReference>
<evidence type="ECO:0000256" key="6">
    <source>
        <dbReference type="ARBA" id="ARBA00023235"/>
    </source>
</evidence>
<dbReference type="NCBIfam" id="NF004043">
    <property type="entry name" value="PRK05560.1"/>
    <property type="match status" value="1"/>
</dbReference>
<dbReference type="SUPFAM" id="SSF56719">
    <property type="entry name" value="Type II DNA topoisomerase"/>
    <property type="match status" value="1"/>
</dbReference>
<keyword evidence="6 7" id="KW-0413">Isomerase</keyword>
<dbReference type="PANTHER" id="PTHR43493">
    <property type="entry name" value="DNA GYRASE/TOPOISOMERASE SUBUNIT A"/>
    <property type="match status" value="1"/>
</dbReference>
<dbReference type="NCBIfam" id="NF004044">
    <property type="entry name" value="PRK05561.1"/>
    <property type="match status" value="1"/>
</dbReference>
<dbReference type="PROSITE" id="PS52040">
    <property type="entry name" value="TOPO_IIA"/>
    <property type="match status" value="1"/>
</dbReference>
<proteinExistence type="inferred from homology"/>
<comment type="catalytic activity">
    <reaction evidence="1 7">
        <text>ATP-dependent breakage, passage and rejoining of double-stranded DNA.</text>
        <dbReference type="EC" id="5.6.2.2"/>
    </reaction>
</comment>
<dbReference type="Gene3D" id="2.120.10.90">
    <property type="entry name" value="DNA gyrase/topoisomerase IV, subunit A, C-terminal"/>
    <property type="match status" value="1"/>
</dbReference>
<sequence>MSDTTPPPPPPTEPPEAAEGGDTPSGIEPIEIQDEMERSFLEYAMSVIVSRALPDARDGLKPVHRRILFDMYLQGYRPDRLHVKCAKVTGDTMSRFHPHGNQAIYDALVRMAQPFSLRHPLIDFHGNYGSPDYPPAAERYTECRLSRLAMQMVEGLDEDTVDMGRNYTNEEDEPEVLPSRFPNLLVNGSQGIAVGMATNIPPHNLGEVIDATTFLLDNPEATIEQLMQHVKGPDFPTGGYILGRSGILDAYRTGRGSIKLRARAEIVEGRQGDQIVVTELPYQVSPKALQERIAELANSREIEGIRDVQDHSAGEETRIVLPLKRDANANVVLNNLYKLTPLQTSFGVNMVALVDGVPRTLNLKQALEAYVAHQIEVIRRRSEYRLAKARRDLEINEGYLKALDLIDAIIALIRSSEDRSAARAGLMADPFGFTELQAEHILDMTLARLTRLGRAQIEARIEELRALVAELEAILADEGVLRGVIKDELGAIRAEFATDRVAEITFDPGDMGAEDLIDDEELVVTMTRAGYVKAVPASAFRTQGRGGRGIAGTRLRDEDYVTRVIHTSAHAHLLFFSNLGKVYRLRAYDIPVKERTARGTAIVNLLPLAPGEHVQTLIDTREFPADRYLLFATKSGQVKKTTFSEYDKSRRDGFIAINLRDGDELVGVIVTAGDDDIFMVTANGMAIRFTEEDVRPMGRDAGGVRGMNLRAGDEVVSVDLARDDTSILIATDAGYGKRTQLHHFNRQGRGGLGVRGIRLTAQRGRVVAAFMVGLEDEILVISSAGVTVRMPVREISSQGRDATGVRLVSLDAGQVVASVAPVLAVDDSES</sequence>
<evidence type="ECO:0000313" key="10">
    <source>
        <dbReference type="EMBL" id="MST32579.1"/>
    </source>
</evidence>
<feature type="compositionally biased region" description="Pro residues" evidence="8">
    <location>
        <begin position="1"/>
        <end position="14"/>
    </location>
</feature>